<dbReference type="AlphaFoldDB" id="L1J1S1"/>
<evidence type="ECO:0000256" key="1">
    <source>
        <dbReference type="SAM" id="MobiDB-lite"/>
    </source>
</evidence>
<accession>L1J1S1</accession>
<dbReference type="GeneID" id="17298798"/>
<dbReference type="RefSeq" id="XP_005829232.1">
    <property type="nucleotide sequence ID" value="XM_005829175.1"/>
</dbReference>
<proteinExistence type="predicted"/>
<reference evidence="4" key="2">
    <citation type="submission" date="2012-11" db="EMBL/GenBank/DDBJ databases">
        <authorList>
            <person name="Kuo A."/>
            <person name="Curtis B.A."/>
            <person name="Tanifuji G."/>
            <person name="Burki F."/>
            <person name="Gruber A."/>
            <person name="Irimia M."/>
            <person name="Maruyama S."/>
            <person name="Arias M.C."/>
            <person name="Ball S.G."/>
            <person name="Gile G.H."/>
            <person name="Hirakawa Y."/>
            <person name="Hopkins J.F."/>
            <person name="Rensing S.A."/>
            <person name="Schmutz J."/>
            <person name="Symeonidi A."/>
            <person name="Elias M."/>
            <person name="Eveleigh R.J."/>
            <person name="Herman E.K."/>
            <person name="Klute M.J."/>
            <person name="Nakayama T."/>
            <person name="Obornik M."/>
            <person name="Reyes-Prieto A."/>
            <person name="Armbrust E.V."/>
            <person name="Aves S.J."/>
            <person name="Beiko R.G."/>
            <person name="Coutinho P."/>
            <person name="Dacks J.B."/>
            <person name="Durnford D.G."/>
            <person name="Fast N.M."/>
            <person name="Green B.R."/>
            <person name="Grisdale C."/>
            <person name="Hempe F."/>
            <person name="Henrissat B."/>
            <person name="Hoppner M.P."/>
            <person name="Ishida K.-I."/>
            <person name="Kim E."/>
            <person name="Koreny L."/>
            <person name="Kroth P.G."/>
            <person name="Liu Y."/>
            <person name="Malik S.-B."/>
            <person name="Maier U.G."/>
            <person name="McRose D."/>
            <person name="Mock T."/>
            <person name="Neilson J.A."/>
            <person name="Onodera N.T."/>
            <person name="Poole A.M."/>
            <person name="Pritham E.J."/>
            <person name="Richards T.A."/>
            <person name="Rocap G."/>
            <person name="Roy S.W."/>
            <person name="Sarai C."/>
            <person name="Schaack S."/>
            <person name="Shirato S."/>
            <person name="Slamovits C.H."/>
            <person name="Spencer D.F."/>
            <person name="Suzuki S."/>
            <person name="Worden A.Z."/>
            <person name="Zauner S."/>
            <person name="Barry K."/>
            <person name="Bell C."/>
            <person name="Bharti A.K."/>
            <person name="Crow J.A."/>
            <person name="Grimwood J."/>
            <person name="Kramer R."/>
            <person name="Lindquist E."/>
            <person name="Lucas S."/>
            <person name="Salamov A."/>
            <person name="McFadden G.I."/>
            <person name="Lane C.E."/>
            <person name="Keeling P.J."/>
            <person name="Gray M.W."/>
            <person name="Grigoriev I.V."/>
            <person name="Archibald J.M."/>
        </authorList>
    </citation>
    <scope>NUCLEOTIDE SEQUENCE</scope>
    <source>
        <strain evidence="4">CCMP2712</strain>
    </source>
</reference>
<feature type="region of interest" description="Disordered" evidence="1">
    <location>
        <begin position="1"/>
        <end position="31"/>
    </location>
</feature>
<dbReference type="KEGG" id="gtt:GUITHDRAFT_111814"/>
<feature type="region of interest" description="Disordered" evidence="1">
    <location>
        <begin position="164"/>
        <end position="229"/>
    </location>
</feature>
<reference evidence="3" key="3">
    <citation type="submission" date="2015-06" db="UniProtKB">
        <authorList>
            <consortium name="EnsemblProtists"/>
        </authorList>
    </citation>
    <scope>IDENTIFICATION</scope>
</reference>
<organism evidence="2">
    <name type="scientific">Guillardia theta (strain CCMP2712)</name>
    <name type="common">Cryptophyte</name>
    <dbReference type="NCBI Taxonomy" id="905079"/>
    <lineage>
        <taxon>Eukaryota</taxon>
        <taxon>Cryptophyceae</taxon>
        <taxon>Pyrenomonadales</taxon>
        <taxon>Geminigeraceae</taxon>
        <taxon>Guillardia</taxon>
    </lineage>
</organism>
<dbReference type="EnsemblProtists" id="EKX42252">
    <property type="protein sequence ID" value="EKX42252"/>
    <property type="gene ID" value="GUITHDRAFT_111814"/>
</dbReference>
<feature type="compositionally biased region" description="Polar residues" evidence="1">
    <location>
        <begin position="297"/>
        <end position="310"/>
    </location>
</feature>
<evidence type="ECO:0000313" key="4">
    <source>
        <dbReference type="Proteomes" id="UP000011087"/>
    </source>
</evidence>
<feature type="region of interest" description="Disordered" evidence="1">
    <location>
        <begin position="291"/>
        <end position="327"/>
    </location>
</feature>
<feature type="compositionally biased region" description="Basic and acidic residues" evidence="1">
    <location>
        <begin position="214"/>
        <end position="229"/>
    </location>
</feature>
<dbReference type="PaxDb" id="55529-EKX42252"/>
<feature type="region of interest" description="Disordered" evidence="1">
    <location>
        <begin position="112"/>
        <end position="135"/>
    </location>
</feature>
<feature type="compositionally biased region" description="Polar residues" evidence="1">
    <location>
        <begin position="112"/>
        <end position="121"/>
    </location>
</feature>
<evidence type="ECO:0000313" key="3">
    <source>
        <dbReference type="EnsemblProtists" id="EKX42252"/>
    </source>
</evidence>
<protein>
    <submittedName>
        <fullName evidence="2 3">Uncharacterized protein</fullName>
    </submittedName>
</protein>
<dbReference type="EMBL" id="JH993018">
    <property type="protein sequence ID" value="EKX42252.1"/>
    <property type="molecule type" value="Genomic_DNA"/>
</dbReference>
<dbReference type="HOGENOM" id="CLU_652921_0_0_1"/>
<dbReference type="Proteomes" id="UP000011087">
    <property type="component" value="Unassembled WGS sequence"/>
</dbReference>
<sequence>MFSTPAGGMAAGNVPRRRKGATEEEEERRGDWLLREPKNTEWVLRSFNRSKPFQFQVASSHRALGSSRLSQPDSKSNLTQFSVMPDTGLLFSREEKLKFASRMLNRLLSNNKKVYSPSSSDRGNEPRLSTEPMRRSSLVESIQNNIVIQDSLCTARAALTSSKIRSRADVKRYESPQPSPTQDLSQIDELQPSIAKMRTENHEQSAQSPGMFEASHHETDTTEQKKESYMDKHYQDRRMYQNKMYTVLVQGSEQENEIIDDDEEAHDINNTTNKLVNDRWWVRSRNESRNHDFLAPRSNQQKPRSNSVTVLPSKESDQQSYLCNPSPIVPFTGGSDRQAMALSNIHWLSDNELSIDDTMKTLEASPIQTILRHEDSLSPWGLSRGTGTSFQSLPVSLIGHYREVTGGFKSQPDPSKEQTLR</sequence>
<reference evidence="2 4" key="1">
    <citation type="journal article" date="2012" name="Nature">
        <title>Algal genomes reveal evolutionary mosaicism and the fate of nucleomorphs.</title>
        <authorList>
            <consortium name="DOE Joint Genome Institute"/>
            <person name="Curtis B.A."/>
            <person name="Tanifuji G."/>
            <person name="Burki F."/>
            <person name="Gruber A."/>
            <person name="Irimia M."/>
            <person name="Maruyama S."/>
            <person name="Arias M.C."/>
            <person name="Ball S.G."/>
            <person name="Gile G.H."/>
            <person name="Hirakawa Y."/>
            <person name="Hopkins J.F."/>
            <person name="Kuo A."/>
            <person name="Rensing S.A."/>
            <person name="Schmutz J."/>
            <person name="Symeonidi A."/>
            <person name="Elias M."/>
            <person name="Eveleigh R.J."/>
            <person name="Herman E.K."/>
            <person name="Klute M.J."/>
            <person name="Nakayama T."/>
            <person name="Obornik M."/>
            <person name="Reyes-Prieto A."/>
            <person name="Armbrust E.V."/>
            <person name="Aves S.J."/>
            <person name="Beiko R.G."/>
            <person name="Coutinho P."/>
            <person name="Dacks J.B."/>
            <person name="Durnford D.G."/>
            <person name="Fast N.M."/>
            <person name="Green B.R."/>
            <person name="Grisdale C.J."/>
            <person name="Hempel F."/>
            <person name="Henrissat B."/>
            <person name="Hoppner M.P."/>
            <person name="Ishida K."/>
            <person name="Kim E."/>
            <person name="Koreny L."/>
            <person name="Kroth P.G."/>
            <person name="Liu Y."/>
            <person name="Malik S.B."/>
            <person name="Maier U.G."/>
            <person name="McRose D."/>
            <person name="Mock T."/>
            <person name="Neilson J.A."/>
            <person name="Onodera N.T."/>
            <person name="Poole A.M."/>
            <person name="Pritham E.J."/>
            <person name="Richards T.A."/>
            <person name="Rocap G."/>
            <person name="Roy S.W."/>
            <person name="Sarai C."/>
            <person name="Schaack S."/>
            <person name="Shirato S."/>
            <person name="Slamovits C.H."/>
            <person name="Spencer D.F."/>
            <person name="Suzuki S."/>
            <person name="Worden A.Z."/>
            <person name="Zauner S."/>
            <person name="Barry K."/>
            <person name="Bell C."/>
            <person name="Bharti A.K."/>
            <person name="Crow J.A."/>
            <person name="Grimwood J."/>
            <person name="Kramer R."/>
            <person name="Lindquist E."/>
            <person name="Lucas S."/>
            <person name="Salamov A."/>
            <person name="McFadden G.I."/>
            <person name="Lane C.E."/>
            <person name="Keeling P.J."/>
            <person name="Gray M.W."/>
            <person name="Grigoriev I.V."/>
            <person name="Archibald J.M."/>
        </authorList>
    </citation>
    <scope>NUCLEOTIDE SEQUENCE</scope>
    <source>
        <strain evidence="2 4">CCMP2712</strain>
    </source>
</reference>
<keyword evidence="4" id="KW-1185">Reference proteome</keyword>
<gene>
    <name evidence="2" type="ORF">GUITHDRAFT_111814</name>
</gene>
<name>L1J1S1_GUITC</name>
<evidence type="ECO:0000313" key="2">
    <source>
        <dbReference type="EMBL" id="EKX42252.1"/>
    </source>
</evidence>